<feature type="compositionally biased region" description="Low complexity" evidence="1">
    <location>
        <begin position="127"/>
        <end position="144"/>
    </location>
</feature>
<organism evidence="3 4">
    <name type="scientific">Prunus yedoensis var. nudiflora</name>
    <dbReference type="NCBI Taxonomy" id="2094558"/>
    <lineage>
        <taxon>Eukaryota</taxon>
        <taxon>Viridiplantae</taxon>
        <taxon>Streptophyta</taxon>
        <taxon>Embryophyta</taxon>
        <taxon>Tracheophyta</taxon>
        <taxon>Spermatophyta</taxon>
        <taxon>Magnoliopsida</taxon>
        <taxon>eudicotyledons</taxon>
        <taxon>Gunneridae</taxon>
        <taxon>Pentapetalae</taxon>
        <taxon>rosids</taxon>
        <taxon>fabids</taxon>
        <taxon>Rosales</taxon>
        <taxon>Rosaceae</taxon>
        <taxon>Amygdaloideae</taxon>
        <taxon>Amygdaleae</taxon>
        <taxon>Prunus</taxon>
    </lineage>
</organism>
<feature type="domain" description="MAT1 centre" evidence="2">
    <location>
        <begin position="10"/>
        <end position="91"/>
    </location>
</feature>
<dbReference type="Pfam" id="PF06391">
    <property type="entry name" value="MAT1"/>
    <property type="match status" value="1"/>
</dbReference>
<proteinExistence type="predicted"/>
<dbReference type="OrthoDB" id="5963at2759"/>
<evidence type="ECO:0000313" key="3">
    <source>
        <dbReference type="EMBL" id="PQQ03355.1"/>
    </source>
</evidence>
<dbReference type="GO" id="GO:0006357">
    <property type="term" value="P:regulation of transcription by RNA polymerase II"/>
    <property type="evidence" value="ECO:0007669"/>
    <property type="project" value="TreeGrafter"/>
</dbReference>
<dbReference type="EMBL" id="PJQY01001352">
    <property type="protein sequence ID" value="PQQ03355.1"/>
    <property type="molecule type" value="Genomic_DNA"/>
</dbReference>
<dbReference type="PANTHER" id="PTHR12683">
    <property type="entry name" value="CDK-ACTIVATING KINASE ASSEMBLY FACTOR MAT1"/>
    <property type="match status" value="1"/>
</dbReference>
<feature type="compositionally biased region" description="Polar residues" evidence="1">
    <location>
        <begin position="98"/>
        <end position="110"/>
    </location>
</feature>
<accession>A0A314Y5I2</accession>
<dbReference type="GO" id="GO:0005675">
    <property type="term" value="C:transcription factor TFIIH holo complex"/>
    <property type="evidence" value="ECO:0007669"/>
    <property type="project" value="TreeGrafter"/>
</dbReference>
<reference evidence="3 4" key="1">
    <citation type="submission" date="2018-02" db="EMBL/GenBank/DDBJ databases">
        <title>Draft genome of wild Prunus yedoensis var. nudiflora.</title>
        <authorList>
            <person name="Baek S."/>
            <person name="Kim J.-H."/>
            <person name="Choi K."/>
            <person name="Kim G.-B."/>
            <person name="Cho A."/>
            <person name="Jang H."/>
            <person name="Shin C.-H."/>
            <person name="Yu H.-J."/>
            <person name="Mun J.-H."/>
        </authorList>
    </citation>
    <scope>NUCLEOTIDE SEQUENCE [LARGE SCALE GENOMIC DNA]</scope>
    <source>
        <strain evidence="4">cv. Jeju island</strain>
        <tissue evidence="3">Leaf</tissue>
    </source>
</reference>
<dbReference type="Proteomes" id="UP000250321">
    <property type="component" value="Unassembled WGS sequence"/>
</dbReference>
<dbReference type="PANTHER" id="PTHR12683:SF13">
    <property type="entry name" value="CDK-ACTIVATING KINASE ASSEMBLY FACTOR MAT1"/>
    <property type="match status" value="1"/>
</dbReference>
<protein>
    <recommendedName>
        <fullName evidence="2">MAT1 centre domain-containing protein</fullName>
    </recommendedName>
</protein>
<evidence type="ECO:0000259" key="2">
    <source>
        <dbReference type="Pfam" id="PF06391"/>
    </source>
</evidence>
<dbReference type="InterPro" id="IPR015877">
    <property type="entry name" value="MAT1_centre"/>
</dbReference>
<evidence type="ECO:0000256" key="1">
    <source>
        <dbReference type="SAM" id="MobiDB-lite"/>
    </source>
</evidence>
<sequence length="144" mass="15836">MVVTSSNPHNKEIVVRKRIASIFNKREEDFPSLKEYNDYLEEVEDMTFNLIDGIDVPAIEAKIAKYQEENAEQIMINRARKAEELAAALAASKGHPAQNDTDAALSQGSQAGFGTGTQGQYAPSCRTTTTNWHGSTTTTTWRGA</sequence>
<dbReference type="STRING" id="2094558.A0A314Y5I2"/>
<name>A0A314Y5I2_PRUYE</name>
<keyword evidence="4" id="KW-1185">Reference proteome</keyword>
<evidence type="ECO:0000313" key="4">
    <source>
        <dbReference type="Proteomes" id="UP000250321"/>
    </source>
</evidence>
<feature type="region of interest" description="Disordered" evidence="1">
    <location>
        <begin position="90"/>
        <end position="144"/>
    </location>
</feature>
<gene>
    <name evidence="3" type="ORF">Pyn_01427</name>
</gene>
<dbReference type="GO" id="GO:0006281">
    <property type="term" value="P:DNA repair"/>
    <property type="evidence" value="ECO:0007669"/>
    <property type="project" value="TreeGrafter"/>
</dbReference>
<dbReference type="AlphaFoldDB" id="A0A314Y5I2"/>
<comment type="caution">
    <text evidence="3">The sequence shown here is derived from an EMBL/GenBank/DDBJ whole genome shotgun (WGS) entry which is preliminary data.</text>
</comment>